<gene>
    <name evidence="11" type="primary">atpB</name>
    <name evidence="14" type="ORF">AO498_01375</name>
</gene>
<evidence type="ECO:0000256" key="2">
    <source>
        <dbReference type="ARBA" id="ARBA00006810"/>
    </source>
</evidence>
<dbReference type="GO" id="GO:0005886">
    <property type="term" value="C:plasma membrane"/>
    <property type="evidence" value="ECO:0007669"/>
    <property type="project" value="UniProtKB-SubCell"/>
</dbReference>
<evidence type="ECO:0000256" key="8">
    <source>
        <dbReference type="ARBA" id="ARBA00023065"/>
    </source>
</evidence>
<dbReference type="PRINTS" id="PR00123">
    <property type="entry name" value="ATPASEA"/>
</dbReference>
<dbReference type="KEGG" id="alm:AO498_01375"/>
<dbReference type="PANTHER" id="PTHR11410">
    <property type="entry name" value="ATP SYNTHASE SUBUNIT A"/>
    <property type="match status" value="1"/>
</dbReference>
<keyword evidence="10 11" id="KW-0066">ATP synthesis</keyword>
<evidence type="ECO:0000256" key="1">
    <source>
        <dbReference type="ARBA" id="ARBA00004141"/>
    </source>
</evidence>
<evidence type="ECO:0000313" key="15">
    <source>
        <dbReference type="Proteomes" id="UP000073816"/>
    </source>
</evidence>
<dbReference type="AlphaFoldDB" id="A0A142EIR8"/>
<dbReference type="InterPro" id="IPR045083">
    <property type="entry name" value="ATP_synth_F0_asu_bact/mt"/>
</dbReference>
<feature type="transmembrane region" description="Helical" evidence="11">
    <location>
        <begin position="270"/>
        <end position="295"/>
    </location>
</feature>
<accession>A0A142EIR8</accession>
<evidence type="ECO:0000256" key="13">
    <source>
        <dbReference type="SAM" id="SignalP"/>
    </source>
</evidence>
<dbReference type="OrthoDB" id="9809130at2"/>
<evidence type="ECO:0000256" key="10">
    <source>
        <dbReference type="ARBA" id="ARBA00023310"/>
    </source>
</evidence>
<feature type="transmembrane region" description="Helical" evidence="11">
    <location>
        <begin position="241"/>
        <end position="264"/>
    </location>
</feature>
<dbReference type="Gene3D" id="1.20.120.220">
    <property type="entry name" value="ATP synthase, F0 complex, subunit A"/>
    <property type="match status" value="1"/>
</dbReference>
<dbReference type="Pfam" id="PF00119">
    <property type="entry name" value="ATP-synt_A"/>
    <property type="match status" value="1"/>
</dbReference>
<evidence type="ECO:0000256" key="6">
    <source>
        <dbReference type="ARBA" id="ARBA00022781"/>
    </source>
</evidence>
<sequence length="347" mass="38382">MTRKFLVLSLLLSAFLLNFSVATYAAGSETEEGKEDPTGFIMHHIKDSHEWHFFNVGHTHITLPLPVITYASDRGLEFYSSSDFQNHETHKFGEEYAHNGIYIDEHEHLGRIDGGAITDLSITKNVAMLFIVIALVLYLALSAASHYKKNGAVAPKGAASLVEPIVIFVRDEIAHKAIGPKYKKFVPYLLTLFFFIWVGNLLGLLPGAANLTGNIAVTFTLAMLTFVVVNVNGNKDYWKHVFATPGVPVALLPIIVVVEFIGLFTKPFALMVRLFVAITAGHIVILAFIALVFIFESYAIGVVSTFMVTFINMIELLVATIQAYVFTLFTAMYIGGAVAEHHHDDHH</sequence>
<dbReference type="STRING" id="1727163.AO498_01375"/>
<dbReference type="EMBL" id="CP012836">
    <property type="protein sequence ID" value="AMQ55023.1"/>
    <property type="molecule type" value="Genomic_DNA"/>
</dbReference>
<dbReference type="Proteomes" id="UP000073816">
    <property type="component" value="Chromosome"/>
</dbReference>
<comment type="similarity">
    <text evidence="2 11 12">Belongs to the ATPase A chain family.</text>
</comment>
<comment type="subcellular location">
    <subcellularLocation>
        <location evidence="11 12">Cell membrane</location>
        <topology evidence="11 12">Multi-pass membrane protein</topology>
    </subcellularLocation>
    <subcellularLocation>
        <location evidence="1">Membrane</location>
        <topology evidence="1">Multi-pass membrane protein</topology>
    </subcellularLocation>
</comment>
<feature type="transmembrane region" description="Helical" evidence="11">
    <location>
        <begin position="316"/>
        <end position="339"/>
    </location>
</feature>
<dbReference type="RefSeq" id="WP_067542690.1">
    <property type="nucleotide sequence ID" value="NZ_CP012836.1"/>
</dbReference>
<proteinExistence type="inferred from homology"/>
<keyword evidence="7 11" id="KW-1133">Transmembrane helix</keyword>
<feature type="transmembrane region" description="Helical" evidence="11">
    <location>
        <begin position="185"/>
        <end position="205"/>
    </location>
</feature>
<keyword evidence="5 11" id="KW-0812">Transmembrane</keyword>
<protein>
    <recommendedName>
        <fullName evidence="11 12">ATP synthase subunit a</fullName>
    </recommendedName>
    <alternativeName>
        <fullName evidence="11">ATP synthase F0 sector subunit a</fullName>
    </alternativeName>
    <alternativeName>
        <fullName evidence="11">F-ATPase subunit 6</fullName>
    </alternativeName>
</protein>
<reference evidence="14 15" key="2">
    <citation type="journal article" date="2016" name="Genome Announc.">
        <title>Complete Genome Sequence of Algoriphagus sp. Strain M8-2, Isolated from a Brackish Lake.</title>
        <authorList>
            <person name="Muraguchi Y."/>
            <person name="Kushimoto K."/>
            <person name="Ohtsubo Y."/>
            <person name="Suzuki T."/>
            <person name="Dohra H."/>
            <person name="Kimbara K."/>
            <person name="Shintani M."/>
        </authorList>
    </citation>
    <scope>NUCLEOTIDE SEQUENCE [LARGE SCALE GENOMIC DNA]</scope>
    <source>
        <strain evidence="14 15">M8-2</strain>
    </source>
</reference>
<feature type="transmembrane region" description="Helical" evidence="11">
    <location>
        <begin position="126"/>
        <end position="147"/>
    </location>
</feature>
<dbReference type="HAMAP" id="MF_01393">
    <property type="entry name" value="ATP_synth_a_bact"/>
    <property type="match status" value="1"/>
</dbReference>
<keyword evidence="8 11" id="KW-0406">Ion transport</keyword>
<dbReference type="PATRIC" id="fig|1727163.4.peg.286"/>
<evidence type="ECO:0000256" key="12">
    <source>
        <dbReference type="RuleBase" id="RU000483"/>
    </source>
</evidence>
<evidence type="ECO:0000256" key="7">
    <source>
        <dbReference type="ARBA" id="ARBA00022989"/>
    </source>
</evidence>
<evidence type="ECO:0000256" key="4">
    <source>
        <dbReference type="ARBA" id="ARBA00022547"/>
    </source>
</evidence>
<organism evidence="14 15">
    <name type="scientific">Algoriphagus sanaruensis</name>
    <dbReference type="NCBI Taxonomy" id="1727163"/>
    <lineage>
        <taxon>Bacteria</taxon>
        <taxon>Pseudomonadati</taxon>
        <taxon>Bacteroidota</taxon>
        <taxon>Cytophagia</taxon>
        <taxon>Cytophagales</taxon>
        <taxon>Cyclobacteriaceae</taxon>
        <taxon>Algoriphagus</taxon>
    </lineage>
</organism>
<feature type="transmembrane region" description="Helical" evidence="11">
    <location>
        <begin position="211"/>
        <end position="229"/>
    </location>
</feature>
<dbReference type="GO" id="GO:0046933">
    <property type="term" value="F:proton-transporting ATP synthase activity, rotational mechanism"/>
    <property type="evidence" value="ECO:0007669"/>
    <property type="project" value="UniProtKB-UniRule"/>
</dbReference>
<keyword evidence="6 11" id="KW-0375">Hydrogen ion transport</keyword>
<dbReference type="GO" id="GO:0045259">
    <property type="term" value="C:proton-transporting ATP synthase complex"/>
    <property type="evidence" value="ECO:0007669"/>
    <property type="project" value="UniProtKB-KW"/>
</dbReference>
<evidence type="ECO:0000256" key="3">
    <source>
        <dbReference type="ARBA" id="ARBA00022448"/>
    </source>
</evidence>
<feature type="chain" id="PRO_5007493961" description="ATP synthase subunit a" evidence="13">
    <location>
        <begin position="26"/>
        <end position="347"/>
    </location>
</feature>
<keyword evidence="3 11" id="KW-0813">Transport</keyword>
<evidence type="ECO:0000256" key="9">
    <source>
        <dbReference type="ARBA" id="ARBA00023136"/>
    </source>
</evidence>
<dbReference type="PANTHER" id="PTHR11410:SF0">
    <property type="entry name" value="ATP SYNTHASE SUBUNIT A"/>
    <property type="match status" value="1"/>
</dbReference>
<dbReference type="NCBIfam" id="TIGR01131">
    <property type="entry name" value="ATP_synt_6_or_A"/>
    <property type="match status" value="1"/>
</dbReference>
<feature type="signal peptide" evidence="13">
    <location>
        <begin position="1"/>
        <end position="25"/>
    </location>
</feature>
<evidence type="ECO:0000256" key="11">
    <source>
        <dbReference type="HAMAP-Rule" id="MF_01393"/>
    </source>
</evidence>
<keyword evidence="15" id="KW-1185">Reference proteome</keyword>
<dbReference type="InterPro" id="IPR035908">
    <property type="entry name" value="F0_ATP_A_sf"/>
</dbReference>
<evidence type="ECO:0000256" key="5">
    <source>
        <dbReference type="ARBA" id="ARBA00022692"/>
    </source>
</evidence>
<keyword evidence="13" id="KW-0732">Signal</keyword>
<dbReference type="InterPro" id="IPR000568">
    <property type="entry name" value="ATP_synth_F0_asu"/>
</dbReference>
<keyword evidence="4 11" id="KW-0138">CF(0)</keyword>
<dbReference type="CDD" id="cd00310">
    <property type="entry name" value="ATP-synt_Fo_a_6"/>
    <property type="match status" value="1"/>
</dbReference>
<reference evidence="15" key="1">
    <citation type="submission" date="2015-09" db="EMBL/GenBank/DDBJ databases">
        <title>Complete sequence of Algoriphagus sp. M8-2.</title>
        <authorList>
            <person name="Shintani M."/>
        </authorList>
    </citation>
    <scope>NUCLEOTIDE SEQUENCE [LARGE SCALE GENOMIC DNA]</scope>
    <source>
        <strain evidence="15">M8-2</strain>
    </source>
</reference>
<name>A0A142EIR8_9BACT</name>
<dbReference type="SUPFAM" id="SSF81336">
    <property type="entry name" value="F1F0 ATP synthase subunit A"/>
    <property type="match status" value="1"/>
</dbReference>
<comment type="function">
    <text evidence="11 12">Key component of the proton channel; it plays a direct role in the translocation of protons across the membrane.</text>
</comment>
<evidence type="ECO:0000313" key="14">
    <source>
        <dbReference type="EMBL" id="AMQ55023.1"/>
    </source>
</evidence>
<keyword evidence="11" id="KW-1003">Cell membrane</keyword>
<keyword evidence="9 11" id="KW-0472">Membrane</keyword>